<dbReference type="RefSeq" id="WP_220119275.1">
    <property type="nucleotide sequence ID" value="NZ_JAHZUY010000132.1"/>
</dbReference>
<dbReference type="Proteomes" id="UP001519924">
    <property type="component" value="Unassembled WGS sequence"/>
</dbReference>
<protein>
    <submittedName>
        <fullName evidence="1">Uncharacterized protein</fullName>
    </submittedName>
</protein>
<evidence type="ECO:0000313" key="1">
    <source>
        <dbReference type="EMBL" id="MBW8271525.1"/>
    </source>
</evidence>
<evidence type="ECO:0000313" key="2">
    <source>
        <dbReference type="Proteomes" id="UP001519924"/>
    </source>
</evidence>
<organism evidence="1 2">
    <name type="scientific">Caldovatus aquaticus</name>
    <dbReference type="NCBI Taxonomy" id="2865671"/>
    <lineage>
        <taxon>Bacteria</taxon>
        <taxon>Pseudomonadati</taxon>
        <taxon>Pseudomonadota</taxon>
        <taxon>Alphaproteobacteria</taxon>
        <taxon>Acetobacterales</taxon>
        <taxon>Roseomonadaceae</taxon>
        <taxon>Caldovatus</taxon>
    </lineage>
</organism>
<sequence length="92" mass="9985">MEDAVFPAPPIAQHRLDQIGFPRRFEACPRLARDALRAQAHESLFTAGSAPAHDGLGAPDASVVIWEVVPKADRFQIASTAELPQAQLFARP</sequence>
<accession>A0ABS7F9N4</accession>
<comment type="caution">
    <text evidence="1">The sequence shown here is derived from an EMBL/GenBank/DDBJ whole genome shotgun (WGS) entry which is preliminary data.</text>
</comment>
<keyword evidence="2" id="KW-1185">Reference proteome</keyword>
<name>A0ABS7F9N4_9PROT</name>
<dbReference type="EMBL" id="JAHZUY010000132">
    <property type="protein sequence ID" value="MBW8271525.1"/>
    <property type="molecule type" value="Genomic_DNA"/>
</dbReference>
<reference evidence="1 2" key="1">
    <citation type="submission" date="2021-08" db="EMBL/GenBank/DDBJ databases">
        <title>Caldovatus sediminis gen. nov., sp. nov., a moderately thermophilic bacterium isolated from a hot spring.</title>
        <authorList>
            <person name="Hu C.-J."/>
            <person name="Li W.-J."/>
            <person name="Xian W.-D."/>
        </authorList>
    </citation>
    <scope>NUCLEOTIDE SEQUENCE [LARGE SCALE GENOMIC DNA]</scope>
    <source>
        <strain evidence="1 2">SYSU G05006</strain>
    </source>
</reference>
<proteinExistence type="predicted"/>
<gene>
    <name evidence="1" type="ORF">K1J50_18795</name>
</gene>